<evidence type="ECO:0000313" key="1">
    <source>
        <dbReference type="EMBL" id="KRT82071.1"/>
    </source>
</evidence>
<dbReference type="AlphaFoldDB" id="A0A0T6B5B4"/>
<sequence>SSSRGVYKPVLSFRVLFTCHLRCGTNMQGGCRLSLNCDSSVKDLQALLFPISPRKSDSFLSNFFLKSTSSPRLEIEEEQLEQVVRFKDAKEYTAKDADCPSQPARWPTECQ</sequence>
<name>A0A0T6B5B4_9SCAR</name>
<reference evidence="1 2" key="1">
    <citation type="submission" date="2015-09" db="EMBL/GenBank/DDBJ databases">
        <title>Draft genome of the scarab beetle Oryctes borbonicus.</title>
        <authorList>
            <person name="Meyer J.M."/>
            <person name="Markov G.V."/>
            <person name="Baskaran P."/>
            <person name="Herrmann M."/>
            <person name="Sommer R.J."/>
            <person name="Roedelsperger C."/>
        </authorList>
    </citation>
    <scope>NUCLEOTIDE SEQUENCE [LARGE SCALE GENOMIC DNA]</scope>
    <source>
        <strain evidence="1">OB123</strain>
        <tissue evidence="1">Whole animal</tissue>
    </source>
</reference>
<feature type="non-terminal residue" evidence="1">
    <location>
        <position position="1"/>
    </location>
</feature>
<dbReference type="Proteomes" id="UP000051574">
    <property type="component" value="Unassembled WGS sequence"/>
</dbReference>
<protein>
    <submittedName>
        <fullName evidence="1">Uncharacterized protein</fullName>
    </submittedName>
</protein>
<evidence type="ECO:0000313" key="2">
    <source>
        <dbReference type="Proteomes" id="UP000051574"/>
    </source>
</evidence>
<proteinExistence type="predicted"/>
<keyword evidence="2" id="KW-1185">Reference proteome</keyword>
<gene>
    <name evidence="1" type="ORF">AMK59_3642</name>
</gene>
<comment type="caution">
    <text evidence="1">The sequence shown here is derived from an EMBL/GenBank/DDBJ whole genome shotgun (WGS) entry which is preliminary data.</text>
</comment>
<organism evidence="1 2">
    <name type="scientific">Oryctes borbonicus</name>
    <dbReference type="NCBI Taxonomy" id="1629725"/>
    <lineage>
        <taxon>Eukaryota</taxon>
        <taxon>Metazoa</taxon>
        <taxon>Ecdysozoa</taxon>
        <taxon>Arthropoda</taxon>
        <taxon>Hexapoda</taxon>
        <taxon>Insecta</taxon>
        <taxon>Pterygota</taxon>
        <taxon>Neoptera</taxon>
        <taxon>Endopterygota</taxon>
        <taxon>Coleoptera</taxon>
        <taxon>Polyphaga</taxon>
        <taxon>Scarabaeiformia</taxon>
        <taxon>Scarabaeidae</taxon>
        <taxon>Dynastinae</taxon>
        <taxon>Oryctes</taxon>
    </lineage>
</organism>
<dbReference type="EMBL" id="LJIG01009942">
    <property type="protein sequence ID" value="KRT82071.1"/>
    <property type="molecule type" value="Genomic_DNA"/>
</dbReference>
<feature type="non-terminal residue" evidence="1">
    <location>
        <position position="111"/>
    </location>
</feature>
<accession>A0A0T6B5B4</accession>